<evidence type="ECO:0000313" key="12">
    <source>
        <dbReference type="Proteomes" id="UP000002009"/>
    </source>
</evidence>
<keyword evidence="4 7" id="KW-0547">Nucleotide-binding</keyword>
<dbReference type="InParanoid" id="C1E2B1"/>
<comment type="catalytic activity">
    <reaction evidence="9">
        <text>L-threonyl-[protein] + ATP = O-phospho-L-threonyl-[protein] + ADP + H(+)</text>
        <dbReference type="Rhea" id="RHEA:46608"/>
        <dbReference type="Rhea" id="RHEA-COMP:11060"/>
        <dbReference type="Rhea" id="RHEA-COMP:11605"/>
        <dbReference type="ChEBI" id="CHEBI:15378"/>
        <dbReference type="ChEBI" id="CHEBI:30013"/>
        <dbReference type="ChEBI" id="CHEBI:30616"/>
        <dbReference type="ChEBI" id="CHEBI:61977"/>
        <dbReference type="ChEBI" id="CHEBI:456216"/>
        <dbReference type="EC" id="2.7.11.24"/>
    </reaction>
</comment>
<proteinExistence type="inferred from homology"/>
<evidence type="ECO:0000256" key="1">
    <source>
        <dbReference type="ARBA" id="ARBA00008832"/>
    </source>
</evidence>
<dbReference type="SUPFAM" id="SSF56112">
    <property type="entry name" value="Protein kinase-like (PK-like)"/>
    <property type="match status" value="1"/>
</dbReference>
<dbReference type="PROSITE" id="PS00108">
    <property type="entry name" value="PROTEIN_KINASE_ST"/>
    <property type="match status" value="1"/>
</dbReference>
<evidence type="ECO:0000256" key="3">
    <source>
        <dbReference type="ARBA" id="ARBA00022679"/>
    </source>
</evidence>
<comment type="activity regulation">
    <text evidence="9">Activated by threonine and tyrosine phosphorylation.</text>
</comment>
<evidence type="ECO:0000256" key="8">
    <source>
        <dbReference type="RuleBase" id="RU000304"/>
    </source>
</evidence>
<dbReference type="InterPro" id="IPR003527">
    <property type="entry name" value="MAP_kinase_CS"/>
</dbReference>
<keyword evidence="6 7" id="KW-0067">ATP-binding</keyword>
<dbReference type="EC" id="2.7.11.24" evidence="9"/>
<keyword evidence="12" id="KW-1185">Reference proteome</keyword>
<comment type="similarity">
    <text evidence="9">Belongs to the protein kinase superfamily. Ser/Thr protein kinase family. MAP kinase subfamily.</text>
</comment>
<dbReference type="EMBL" id="CP001324">
    <property type="protein sequence ID" value="ACO62312.1"/>
    <property type="molecule type" value="Genomic_DNA"/>
</dbReference>
<evidence type="ECO:0000256" key="6">
    <source>
        <dbReference type="ARBA" id="ARBA00022840"/>
    </source>
</evidence>
<evidence type="ECO:0000256" key="5">
    <source>
        <dbReference type="ARBA" id="ARBA00022777"/>
    </source>
</evidence>
<dbReference type="InterPro" id="IPR000719">
    <property type="entry name" value="Prot_kinase_dom"/>
</dbReference>
<dbReference type="GeneID" id="8242243"/>
<evidence type="ECO:0000259" key="10">
    <source>
        <dbReference type="PROSITE" id="PS50011"/>
    </source>
</evidence>
<dbReference type="SMART" id="SM00220">
    <property type="entry name" value="S_TKc"/>
    <property type="match status" value="1"/>
</dbReference>
<keyword evidence="3 9" id="KW-0808">Transferase</keyword>
<reference evidence="11 12" key="1">
    <citation type="journal article" date="2009" name="Science">
        <title>Green evolution and dynamic adaptations revealed by genomes of the marine picoeukaryotes Micromonas.</title>
        <authorList>
            <person name="Worden A.Z."/>
            <person name="Lee J.H."/>
            <person name="Mock T."/>
            <person name="Rouze P."/>
            <person name="Simmons M.P."/>
            <person name="Aerts A.L."/>
            <person name="Allen A.E."/>
            <person name="Cuvelier M.L."/>
            <person name="Derelle E."/>
            <person name="Everett M.V."/>
            <person name="Foulon E."/>
            <person name="Grimwood J."/>
            <person name="Gundlach H."/>
            <person name="Henrissat B."/>
            <person name="Napoli C."/>
            <person name="McDonald S.M."/>
            <person name="Parker M.S."/>
            <person name="Rombauts S."/>
            <person name="Salamov A."/>
            <person name="Von Dassow P."/>
            <person name="Badger J.H."/>
            <person name="Coutinho P.M."/>
            <person name="Demir E."/>
            <person name="Dubchak I."/>
            <person name="Gentemann C."/>
            <person name="Eikrem W."/>
            <person name="Gready J.E."/>
            <person name="John U."/>
            <person name="Lanier W."/>
            <person name="Lindquist E.A."/>
            <person name="Lucas S."/>
            <person name="Mayer K.F."/>
            <person name="Moreau H."/>
            <person name="Not F."/>
            <person name="Otillar R."/>
            <person name="Panaud O."/>
            <person name="Pangilinan J."/>
            <person name="Paulsen I."/>
            <person name="Piegu B."/>
            <person name="Poliakov A."/>
            <person name="Robbens S."/>
            <person name="Schmutz J."/>
            <person name="Toulza E."/>
            <person name="Wyss T."/>
            <person name="Zelensky A."/>
            <person name="Zhou K."/>
            <person name="Armbrust E.V."/>
            <person name="Bhattacharya D."/>
            <person name="Goodenough U.W."/>
            <person name="Van de Peer Y."/>
            <person name="Grigoriev I.V."/>
        </authorList>
    </citation>
    <scope>NUCLEOTIDE SEQUENCE [LARGE SCALE GENOMIC DNA]</scope>
    <source>
        <strain evidence="12">RCC299 / NOUM17</strain>
    </source>
</reference>
<keyword evidence="2 8" id="KW-0723">Serine/threonine-protein kinase</keyword>
<dbReference type="Gene3D" id="1.10.510.10">
    <property type="entry name" value="Transferase(Phosphotransferase) domain 1"/>
    <property type="match status" value="1"/>
</dbReference>
<comment type="similarity">
    <text evidence="1">Belongs to the protein kinase superfamily. CMGC Ser/Thr protein kinase family. MAP kinase subfamily.</text>
</comment>
<dbReference type="PROSITE" id="PS00107">
    <property type="entry name" value="PROTEIN_KINASE_ATP"/>
    <property type="match status" value="1"/>
</dbReference>
<dbReference type="AlphaFoldDB" id="C1E2B1"/>
<dbReference type="OMA" id="WRTTFEI"/>
<gene>
    <name evidence="11" type="ORF">MICPUN_97179</name>
</gene>
<dbReference type="Pfam" id="PF00069">
    <property type="entry name" value="Pkinase"/>
    <property type="match status" value="1"/>
</dbReference>
<protein>
    <recommendedName>
        <fullName evidence="9">Mitogen-activated protein kinase</fullName>
        <ecNumber evidence="9">2.7.11.24</ecNumber>
    </recommendedName>
</protein>
<keyword evidence="5 9" id="KW-0418">Kinase</keyword>
<sequence length="360" mass="41594">MIWRSLFEIDMKYVPIKPIGKGAYGVVCSAKDSETGEKVAIKKIANAFDNATDARRTLREIKLLRRLQHENIVLLKDIMRPPSKDDFNDVYLVYELMDTDLHQILRSSQGLSDEHCQYFLYQILRGLKYVHTAQVLHRDLKPSNLLLNANCDLKICDFGLARTSSERGFMTEYVVTRWYRAPELLLSCEDYTSAIDIWSMGCILAEILGRKPLFPGKDYIHQMRLIVEVLGSPNEEDCAFIQSTKARNYIRTLPHSPQVRWERMFPKGNPQAIDLLDKMLQFDPKKRITVEQALEHPYLTALHDPMVEPASEPAPFEFEFEDEELQEEQLREKVWEEMLSFHGEGSFGRGRGSGVTPMMS</sequence>
<dbReference type="InterPro" id="IPR017441">
    <property type="entry name" value="Protein_kinase_ATP_BS"/>
</dbReference>
<dbReference type="InterPro" id="IPR008271">
    <property type="entry name" value="Ser/Thr_kinase_AS"/>
</dbReference>
<dbReference type="PANTHER" id="PTHR24055">
    <property type="entry name" value="MITOGEN-ACTIVATED PROTEIN KINASE"/>
    <property type="match status" value="1"/>
</dbReference>
<keyword evidence="9" id="KW-0460">Magnesium</keyword>
<dbReference type="FunFam" id="3.30.200.20:FF:000046">
    <property type="entry name" value="Mitogen-activated protein kinase"/>
    <property type="match status" value="1"/>
</dbReference>
<dbReference type="InterPro" id="IPR011009">
    <property type="entry name" value="Kinase-like_dom_sf"/>
</dbReference>
<organism evidence="11 12">
    <name type="scientific">Micromonas commoda (strain RCC299 / NOUM17 / CCMP2709)</name>
    <name type="common">Picoplanktonic green alga</name>
    <dbReference type="NCBI Taxonomy" id="296587"/>
    <lineage>
        <taxon>Eukaryota</taxon>
        <taxon>Viridiplantae</taxon>
        <taxon>Chlorophyta</taxon>
        <taxon>Mamiellophyceae</taxon>
        <taxon>Mamiellales</taxon>
        <taxon>Mamiellaceae</taxon>
        <taxon>Micromonas</taxon>
    </lineage>
</organism>
<dbReference type="InterPro" id="IPR050117">
    <property type="entry name" value="MAPK"/>
</dbReference>
<dbReference type="STRING" id="296587.C1E2B1"/>
<dbReference type="PROSITE" id="PS01351">
    <property type="entry name" value="MAPK"/>
    <property type="match status" value="1"/>
</dbReference>
<dbReference type="eggNOG" id="KOG0660">
    <property type="taxonomic scope" value="Eukaryota"/>
</dbReference>
<evidence type="ECO:0000256" key="2">
    <source>
        <dbReference type="ARBA" id="ARBA00022527"/>
    </source>
</evidence>
<evidence type="ECO:0000313" key="11">
    <source>
        <dbReference type="EMBL" id="ACO62312.1"/>
    </source>
</evidence>
<feature type="domain" description="Protein kinase" evidence="10">
    <location>
        <begin position="13"/>
        <end position="299"/>
    </location>
</feature>
<evidence type="ECO:0000256" key="9">
    <source>
        <dbReference type="RuleBase" id="RU361165"/>
    </source>
</evidence>
<accession>C1E2B1</accession>
<dbReference type="RefSeq" id="XP_002501054.1">
    <property type="nucleotide sequence ID" value="XM_002501008.1"/>
</dbReference>
<evidence type="ECO:0000256" key="4">
    <source>
        <dbReference type="ARBA" id="ARBA00022741"/>
    </source>
</evidence>
<dbReference type="GO" id="GO:0005524">
    <property type="term" value="F:ATP binding"/>
    <property type="evidence" value="ECO:0007669"/>
    <property type="project" value="UniProtKB-UniRule"/>
</dbReference>
<dbReference type="GO" id="GO:0004707">
    <property type="term" value="F:MAP kinase activity"/>
    <property type="evidence" value="ECO:0007669"/>
    <property type="project" value="UniProtKB-EC"/>
</dbReference>
<name>C1E2B1_MICCC</name>
<dbReference type="Proteomes" id="UP000002009">
    <property type="component" value="Chromosome 3"/>
</dbReference>
<feature type="binding site" evidence="7">
    <location>
        <position position="43"/>
    </location>
    <ligand>
        <name>ATP</name>
        <dbReference type="ChEBI" id="CHEBI:30616"/>
    </ligand>
</feature>
<comment type="cofactor">
    <cofactor evidence="9">
        <name>Mg(2+)</name>
        <dbReference type="ChEBI" id="CHEBI:18420"/>
    </cofactor>
</comment>
<dbReference type="Gene3D" id="3.30.200.20">
    <property type="entry name" value="Phosphorylase Kinase, domain 1"/>
    <property type="match status" value="1"/>
</dbReference>
<dbReference type="KEGG" id="mis:MICPUN_97179"/>
<evidence type="ECO:0000256" key="7">
    <source>
        <dbReference type="PROSITE-ProRule" id="PRU10141"/>
    </source>
</evidence>
<dbReference type="OrthoDB" id="192887at2759"/>
<dbReference type="FunFam" id="1.10.510.10:FF:000013">
    <property type="entry name" value="Mitogen-activated protein kinase"/>
    <property type="match status" value="1"/>
</dbReference>
<dbReference type="PROSITE" id="PS50011">
    <property type="entry name" value="PROTEIN_KINASE_DOM"/>
    <property type="match status" value="1"/>
</dbReference>